<dbReference type="PANTHER" id="PTHR47150">
    <property type="entry name" value="OS12G0169200 PROTEIN"/>
    <property type="match status" value="1"/>
</dbReference>
<sequence length="334" mass="38889">MSSGLFFYISSDDEDEVTSELAMFTEACQAAYQASKPKHQRTPVERDRYGAHDRLIMAYFSEHPQYDQAIFRDRFRMSRRLFTKIIRECTSAIRQMAYGAIPGSLDEYLLMGATTARDSLRIFCKVIMNLYGEEFLRKPVYTDMEKLYAYHNEKHGFLGMLESIDCTNWSWKNCPVAFKAQFCGGYHGPDPFILLEAIAFNDLWIWHAFFGVSGMNNNVNVLRQSPIFNDLKSGKAPDVSFVANNVPYKRGYYLTDGIYPQWKDVERVFGVLKQKWKLIKYPARGMSRNRLSDIMYTCIILHNIIFHDNGEAISPDFFSEEQHRDDDPVRIHEE</sequence>
<organism evidence="1 2">
    <name type="scientific">Tanacetum coccineum</name>
    <dbReference type="NCBI Taxonomy" id="301880"/>
    <lineage>
        <taxon>Eukaryota</taxon>
        <taxon>Viridiplantae</taxon>
        <taxon>Streptophyta</taxon>
        <taxon>Embryophyta</taxon>
        <taxon>Tracheophyta</taxon>
        <taxon>Spermatophyta</taxon>
        <taxon>Magnoliopsida</taxon>
        <taxon>eudicotyledons</taxon>
        <taxon>Gunneridae</taxon>
        <taxon>Pentapetalae</taxon>
        <taxon>asterids</taxon>
        <taxon>campanulids</taxon>
        <taxon>Asterales</taxon>
        <taxon>Asteraceae</taxon>
        <taxon>Asteroideae</taxon>
        <taxon>Anthemideae</taxon>
        <taxon>Anthemidinae</taxon>
        <taxon>Tanacetum</taxon>
    </lineage>
</organism>
<keyword evidence="2" id="KW-1185">Reference proteome</keyword>
<comment type="caution">
    <text evidence="1">The sequence shown here is derived from an EMBL/GenBank/DDBJ whole genome shotgun (WGS) entry which is preliminary data.</text>
</comment>
<accession>A0ABQ5EMR3</accession>
<evidence type="ECO:0000313" key="2">
    <source>
        <dbReference type="Proteomes" id="UP001151760"/>
    </source>
</evidence>
<gene>
    <name evidence="1" type="ORF">Tco_0978344</name>
</gene>
<name>A0ABQ5EMR3_9ASTR</name>
<dbReference type="InterPro" id="IPR006912">
    <property type="entry name" value="Harbinger_derived_prot"/>
</dbReference>
<dbReference type="Proteomes" id="UP001151760">
    <property type="component" value="Unassembled WGS sequence"/>
</dbReference>
<dbReference type="EMBL" id="BQNB010016472">
    <property type="protein sequence ID" value="GJT52187.1"/>
    <property type="molecule type" value="Genomic_DNA"/>
</dbReference>
<reference evidence="1" key="2">
    <citation type="submission" date="2022-01" db="EMBL/GenBank/DDBJ databases">
        <authorList>
            <person name="Yamashiro T."/>
            <person name="Shiraishi A."/>
            <person name="Satake H."/>
            <person name="Nakayama K."/>
        </authorList>
    </citation>
    <scope>NUCLEOTIDE SEQUENCE</scope>
</reference>
<dbReference type="Pfam" id="PF04827">
    <property type="entry name" value="Plant_tran"/>
    <property type="match status" value="2"/>
</dbReference>
<evidence type="ECO:0000313" key="1">
    <source>
        <dbReference type="EMBL" id="GJT52187.1"/>
    </source>
</evidence>
<protein>
    <submittedName>
        <fullName evidence="1">ALP1-like protein</fullName>
    </submittedName>
</protein>
<proteinExistence type="predicted"/>
<dbReference type="PANTHER" id="PTHR47150:SF4">
    <property type="entry name" value="HARBINGER TRANSPOSASE-DERIVED PROTEIN-RELATED"/>
    <property type="match status" value="1"/>
</dbReference>
<reference evidence="1" key="1">
    <citation type="journal article" date="2022" name="Int. J. Mol. Sci.">
        <title>Draft Genome of Tanacetum Coccineum: Genomic Comparison of Closely Related Tanacetum-Family Plants.</title>
        <authorList>
            <person name="Yamashiro T."/>
            <person name="Shiraishi A."/>
            <person name="Nakayama K."/>
            <person name="Satake H."/>
        </authorList>
    </citation>
    <scope>NUCLEOTIDE SEQUENCE</scope>
</reference>